<dbReference type="SUPFAM" id="SSF46689">
    <property type="entry name" value="Homeodomain-like"/>
    <property type="match status" value="1"/>
</dbReference>
<dbReference type="GO" id="GO:0000976">
    <property type="term" value="F:transcription cis-regulatory region binding"/>
    <property type="evidence" value="ECO:0007669"/>
    <property type="project" value="TreeGrafter"/>
</dbReference>
<evidence type="ECO:0000256" key="5">
    <source>
        <dbReference type="PROSITE-ProRule" id="PRU00335"/>
    </source>
</evidence>
<dbReference type="InterPro" id="IPR023772">
    <property type="entry name" value="DNA-bd_HTH_TetR-type_CS"/>
</dbReference>
<name>A0A098MHM7_9BACL</name>
<dbReference type="STRING" id="268407.PWYN_02475"/>
<dbReference type="eggNOG" id="COG3226">
    <property type="taxonomic scope" value="Bacteria"/>
</dbReference>
<feature type="DNA-binding region" description="H-T-H motif" evidence="5">
    <location>
        <begin position="31"/>
        <end position="50"/>
    </location>
</feature>
<sequence length="198" mass="22783">MPKIVDPTEKKTHIAKATWRVILEQGVKGATVRNIAKEAGLSLGALRHYFSTQDELLAYAMNLVKDRATARIEKIGISDLPPKEKVIRILLELVPVDDIKMAEMEVWFAFTFHRKYAEEQLDTQHEGFFSEMGSLIEFLDQHQLLRKDLDKEMTSEHLYALVDGLALHALLEPERLDRKRVADVLTHHINSICRIEKE</sequence>
<keyword evidence="1" id="KW-0678">Repressor</keyword>
<protein>
    <submittedName>
        <fullName evidence="7">TetR family transcriptional regulator</fullName>
    </submittedName>
</protein>
<evidence type="ECO:0000256" key="4">
    <source>
        <dbReference type="ARBA" id="ARBA00023163"/>
    </source>
</evidence>
<dbReference type="InterPro" id="IPR039538">
    <property type="entry name" value="BetI_C"/>
</dbReference>
<dbReference type="PROSITE" id="PS01081">
    <property type="entry name" value="HTH_TETR_1"/>
    <property type="match status" value="1"/>
</dbReference>
<keyword evidence="2" id="KW-0805">Transcription regulation</keyword>
<accession>A0A098MHM7</accession>
<feature type="domain" description="HTH tetR-type" evidence="6">
    <location>
        <begin position="8"/>
        <end position="68"/>
    </location>
</feature>
<keyword evidence="8" id="KW-1185">Reference proteome</keyword>
<dbReference type="AlphaFoldDB" id="A0A098MHM7"/>
<dbReference type="Proteomes" id="UP000029734">
    <property type="component" value="Unassembled WGS sequence"/>
</dbReference>
<reference evidence="7 8" key="1">
    <citation type="submission" date="2014-08" db="EMBL/GenBank/DDBJ databases">
        <authorList>
            <person name="den Bakker H.C."/>
        </authorList>
    </citation>
    <scope>NUCLEOTIDE SEQUENCE [LARGE SCALE GENOMIC DNA]</scope>
    <source>
        <strain evidence="7 8">DSM 18334</strain>
    </source>
</reference>
<dbReference type="EMBL" id="JQCR01000001">
    <property type="protein sequence ID" value="KGE21042.1"/>
    <property type="molecule type" value="Genomic_DNA"/>
</dbReference>
<gene>
    <name evidence="7" type="ORF">PWYN_02475</name>
</gene>
<keyword evidence="3 5" id="KW-0238">DNA-binding</keyword>
<evidence type="ECO:0000313" key="7">
    <source>
        <dbReference type="EMBL" id="KGE21042.1"/>
    </source>
</evidence>
<dbReference type="PANTHER" id="PTHR30055">
    <property type="entry name" value="HTH-TYPE TRANSCRIPTIONAL REGULATOR RUTR"/>
    <property type="match status" value="1"/>
</dbReference>
<dbReference type="GO" id="GO:0003700">
    <property type="term" value="F:DNA-binding transcription factor activity"/>
    <property type="evidence" value="ECO:0007669"/>
    <property type="project" value="TreeGrafter"/>
</dbReference>
<dbReference type="InterPro" id="IPR036271">
    <property type="entry name" value="Tet_transcr_reg_TetR-rel_C_sf"/>
</dbReference>
<dbReference type="PANTHER" id="PTHR30055:SF226">
    <property type="entry name" value="HTH-TYPE TRANSCRIPTIONAL REGULATOR PKSA"/>
    <property type="match status" value="1"/>
</dbReference>
<evidence type="ECO:0000256" key="2">
    <source>
        <dbReference type="ARBA" id="ARBA00023015"/>
    </source>
</evidence>
<dbReference type="PRINTS" id="PR00455">
    <property type="entry name" value="HTHTETR"/>
</dbReference>
<dbReference type="SUPFAM" id="SSF48498">
    <property type="entry name" value="Tetracyclin repressor-like, C-terminal domain"/>
    <property type="match status" value="1"/>
</dbReference>
<evidence type="ECO:0000259" key="6">
    <source>
        <dbReference type="PROSITE" id="PS50977"/>
    </source>
</evidence>
<organism evidence="7 8">
    <name type="scientific">Paenibacillus wynnii</name>
    <dbReference type="NCBI Taxonomy" id="268407"/>
    <lineage>
        <taxon>Bacteria</taxon>
        <taxon>Bacillati</taxon>
        <taxon>Bacillota</taxon>
        <taxon>Bacilli</taxon>
        <taxon>Bacillales</taxon>
        <taxon>Paenibacillaceae</taxon>
        <taxon>Paenibacillus</taxon>
    </lineage>
</organism>
<dbReference type="Pfam" id="PF13977">
    <property type="entry name" value="TetR_C_6"/>
    <property type="match status" value="1"/>
</dbReference>
<dbReference type="RefSeq" id="WP_036648281.1">
    <property type="nucleotide sequence ID" value="NZ_JQCR01000001.1"/>
</dbReference>
<dbReference type="OrthoDB" id="9816296at2"/>
<comment type="caution">
    <text evidence="7">The sequence shown here is derived from an EMBL/GenBank/DDBJ whole genome shotgun (WGS) entry which is preliminary data.</text>
</comment>
<evidence type="ECO:0000256" key="1">
    <source>
        <dbReference type="ARBA" id="ARBA00022491"/>
    </source>
</evidence>
<reference evidence="7 8" key="2">
    <citation type="submission" date="2014-10" db="EMBL/GenBank/DDBJ databases">
        <title>Comparative genomics of the Paenibacillus odorifer group.</title>
        <authorList>
            <person name="Tsai Y.-C."/>
            <person name="Martin N."/>
            <person name="Korlach J."/>
            <person name="Wiedmann M."/>
        </authorList>
    </citation>
    <scope>NUCLEOTIDE SEQUENCE [LARGE SCALE GENOMIC DNA]</scope>
    <source>
        <strain evidence="7 8">DSM 18334</strain>
    </source>
</reference>
<dbReference type="InterPro" id="IPR001647">
    <property type="entry name" value="HTH_TetR"/>
</dbReference>
<evidence type="ECO:0000256" key="3">
    <source>
        <dbReference type="ARBA" id="ARBA00023125"/>
    </source>
</evidence>
<keyword evidence="4" id="KW-0804">Transcription</keyword>
<evidence type="ECO:0000313" key="8">
    <source>
        <dbReference type="Proteomes" id="UP000029734"/>
    </source>
</evidence>
<proteinExistence type="predicted"/>
<dbReference type="PROSITE" id="PS50977">
    <property type="entry name" value="HTH_TETR_2"/>
    <property type="match status" value="1"/>
</dbReference>
<dbReference type="InterPro" id="IPR009057">
    <property type="entry name" value="Homeodomain-like_sf"/>
</dbReference>
<dbReference type="Gene3D" id="1.10.357.10">
    <property type="entry name" value="Tetracycline Repressor, domain 2"/>
    <property type="match status" value="1"/>
</dbReference>
<dbReference type="InterPro" id="IPR050109">
    <property type="entry name" value="HTH-type_TetR-like_transc_reg"/>
</dbReference>
<dbReference type="Pfam" id="PF00440">
    <property type="entry name" value="TetR_N"/>
    <property type="match status" value="1"/>
</dbReference>